<keyword evidence="2" id="KW-0378">Hydrolase</keyword>
<dbReference type="Gene3D" id="3.40.800.20">
    <property type="entry name" value="Histone deacetylase domain"/>
    <property type="match status" value="1"/>
</dbReference>
<dbReference type="InterPro" id="IPR003084">
    <property type="entry name" value="HDAC_I/II"/>
</dbReference>
<comment type="similarity">
    <text evidence="1">Belongs to the histone deacetylase family.</text>
</comment>
<dbReference type="PRINTS" id="PR01271">
    <property type="entry name" value="HISDACETLASE"/>
</dbReference>
<evidence type="ECO:0000256" key="1">
    <source>
        <dbReference type="ARBA" id="ARBA00005947"/>
    </source>
</evidence>
<accession>A0A6M1S4W0</accession>
<keyword evidence="5" id="KW-1185">Reference proteome</keyword>
<reference evidence="4 5" key="1">
    <citation type="submission" date="2020-02" db="EMBL/GenBank/DDBJ databases">
        <title>Draft genome sequence of Limisphaera ngatamarikiensis NGM72.4T, a thermophilic Verrucomicrobia grouped in subdivision 3.</title>
        <authorList>
            <person name="Carere C.R."/>
            <person name="Steen J."/>
            <person name="Hugenholtz P."/>
            <person name="Stott M.B."/>
        </authorList>
    </citation>
    <scope>NUCLEOTIDE SEQUENCE [LARGE SCALE GENOMIC DNA]</scope>
    <source>
        <strain evidence="4 5">NGM72.4</strain>
    </source>
</reference>
<dbReference type="PANTHER" id="PTHR10625:SF10">
    <property type="entry name" value="HISTONE DEACETYLASE HDAC1"/>
    <property type="match status" value="1"/>
</dbReference>
<dbReference type="PRINTS" id="PR01270">
    <property type="entry name" value="HDASUPER"/>
</dbReference>
<organism evidence="4 5">
    <name type="scientific">Limisphaera ngatamarikiensis</name>
    <dbReference type="NCBI Taxonomy" id="1324935"/>
    <lineage>
        <taxon>Bacteria</taxon>
        <taxon>Pseudomonadati</taxon>
        <taxon>Verrucomicrobiota</taxon>
        <taxon>Verrucomicrobiia</taxon>
        <taxon>Limisphaerales</taxon>
        <taxon>Limisphaeraceae</taxon>
        <taxon>Limisphaera</taxon>
    </lineage>
</organism>
<dbReference type="Proteomes" id="UP000477311">
    <property type="component" value="Unassembled WGS sequence"/>
</dbReference>
<name>A0A6M1S4W0_9BACT</name>
<dbReference type="GO" id="GO:0040029">
    <property type="term" value="P:epigenetic regulation of gene expression"/>
    <property type="evidence" value="ECO:0007669"/>
    <property type="project" value="TreeGrafter"/>
</dbReference>
<protein>
    <submittedName>
        <fullName evidence="4">Acetoin utilization protein AcuC</fullName>
    </submittedName>
</protein>
<dbReference type="AlphaFoldDB" id="A0A6M1S4W0"/>
<gene>
    <name evidence="4" type="ORF">G4L39_13020</name>
</gene>
<feature type="domain" description="Histone deacetylase" evidence="3">
    <location>
        <begin position="24"/>
        <end position="314"/>
    </location>
</feature>
<dbReference type="InterPro" id="IPR023801">
    <property type="entry name" value="His_deacetylse_dom"/>
</dbReference>
<dbReference type="InterPro" id="IPR023696">
    <property type="entry name" value="Ureohydrolase_dom_sf"/>
</dbReference>
<dbReference type="SUPFAM" id="SSF52768">
    <property type="entry name" value="Arginase/deacetylase"/>
    <property type="match status" value="1"/>
</dbReference>
<dbReference type="InterPro" id="IPR000286">
    <property type="entry name" value="HDACs"/>
</dbReference>
<proteinExistence type="inferred from homology"/>
<evidence type="ECO:0000259" key="3">
    <source>
        <dbReference type="Pfam" id="PF00850"/>
    </source>
</evidence>
<dbReference type="EMBL" id="JAAKYA010000085">
    <property type="protein sequence ID" value="NGO40310.1"/>
    <property type="molecule type" value="Genomic_DNA"/>
</dbReference>
<dbReference type="Pfam" id="PF00850">
    <property type="entry name" value="Hist_deacetyl"/>
    <property type="match status" value="1"/>
</dbReference>
<dbReference type="GO" id="GO:0016787">
    <property type="term" value="F:hydrolase activity"/>
    <property type="evidence" value="ECO:0007669"/>
    <property type="project" value="UniProtKB-KW"/>
</dbReference>
<comment type="caution">
    <text evidence="4">The sequence shown here is derived from an EMBL/GenBank/DDBJ whole genome shotgun (WGS) entry which is preliminary data.</text>
</comment>
<evidence type="ECO:0000313" key="5">
    <source>
        <dbReference type="Proteomes" id="UP000477311"/>
    </source>
</evidence>
<dbReference type="InterPro" id="IPR037138">
    <property type="entry name" value="His_deacetylse_dom_sf"/>
</dbReference>
<evidence type="ECO:0000313" key="4">
    <source>
        <dbReference type="EMBL" id="NGO40310.1"/>
    </source>
</evidence>
<evidence type="ECO:0000256" key="2">
    <source>
        <dbReference type="ARBA" id="ARBA00022801"/>
    </source>
</evidence>
<sequence length="378" mass="41418">MPPNVQALVYAPETERLHYPPDCPFKTERAEATRRQLRSAGLLGSADLCEVPCRPATRAELERLHTPRYLDLLQAAAAGELTAEALHAGLGGPDTPVFRDLWDYACWACGAALQAAELLLQGRAHIAFNLHGGFHHAHADRAGGFCYLNDVALACEHLAAAGRRVMYLDLDAHHGDGVQAFFYSRNDVLTVSLHESGKTLYPWGGFENELGEGPGYGYNINVPLPAGTYDEAFLRAYRTIVPPLIEAYRPDVLVVELGMDILAGDPLTHLQMTNNAVLEIARHLRQTGLPLLISGGGGYQFEPTVRGWALAWRTLAGRDDEDAWSMGLGGTLMSTLDWSGGWRDPERPVPAEARARVEPELERTLTTLLQTVPLLRKA</sequence>
<dbReference type="GO" id="GO:0004407">
    <property type="term" value="F:histone deacetylase activity"/>
    <property type="evidence" value="ECO:0007669"/>
    <property type="project" value="InterPro"/>
</dbReference>
<dbReference type="PANTHER" id="PTHR10625">
    <property type="entry name" value="HISTONE DEACETYLASE HDAC1-RELATED"/>
    <property type="match status" value="1"/>
</dbReference>
<dbReference type="RefSeq" id="WP_165108782.1">
    <property type="nucleotide sequence ID" value="NZ_JAAKYA010000085.1"/>
</dbReference>